<dbReference type="PANTHER" id="PTHR30346">
    <property type="entry name" value="TRANSCRIPTIONAL DUAL REGULATOR HCAR-RELATED"/>
    <property type="match status" value="1"/>
</dbReference>
<dbReference type="InterPro" id="IPR036388">
    <property type="entry name" value="WH-like_DNA-bd_sf"/>
</dbReference>
<dbReference type="GO" id="GO:0003700">
    <property type="term" value="F:DNA-binding transcription factor activity"/>
    <property type="evidence" value="ECO:0007669"/>
    <property type="project" value="InterPro"/>
</dbReference>
<accession>A0A9D2NPC8</accession>
<keyword evidence="4" id="KW-0804">Transcription</keyword>
<sequence>MIETFLLEQLVCFAECGTLSAAARKLHITQPALSRSMKKLEETFGVELFIRTRSQITLNETGKVAVEQARKVLAAQQEMMTRTLAFARRQHAIVFGACAALPADEVMPLLRDRADDTAITSELADDDTLINRLRKQLYHFILTHHDPDAADLFAQPFLHEQLYVTVPDTHPLASRTDITFKDLRGMSILAHGGSGFWLETCQRHIPEAKLIPQDKETLNELVDASTLPAFSSDCVLRRMHSAYGRKPIPICDEAAHVLYYLVCRKAEKNKYAALIQAARQLA</sequence>
<dbReference type="SUPFAM" id="SSF53850">
    <property type="entry name" value="Periplasmic binding protein-like II"/>
    <property type="match status" value="1"/>
</dbReference>
<dbReference type="GO" id="GO:0003677">
    <property type="term" value="F:DNA binding"/>
    <property type="evidence" value="ECO:0007669"/>
    <property type="project" value="UniProtKB-KW"/>
</dbReference>
<gene>
    <name evidence="6" type="ORF">H9702_02940</name>
</gene>
<dbReference type="PRINTS" id="PR00039">
    <property type="entry name" value="HTHLYSR"/>
</dbReference>
<evidence type="ECO:0000313" key="7">
    <source>
        <dbReference type="Proteomes" id="UP000823896"/>
    </source>
</evidence>
<keyword evidence="3" id="KW-0238">DNA-binding</keyword>
<dbReference type="Pfam" id="PF03466">
    <property type="entry name" value="LysR_substrate"/>
    <property type="match status" value="1"/>
</dbReference>
<protein>
    <submittedName>
        <fullName evidence="6">LysR family transcriptional regulator</fullName>
    </submittedName>
</protein>
<dbReference type="PROSITE" id="PS50931">
    <property type="entry name" value="HTH_LYSR"/>
    <property type="match status" value="1"/>
</dbReference>
<evidence type="ECO:0000256" key="4">
    <source>
        <dbReference type="ARBA" id="ARBA00023163"/>
    </source>
</evidence>
<name>A0A9D2NPC8_9FIRM</name>
<reference evidence="6" key="1">
    <citation type="journal article" date="2021" name="PeerJ">
        <title>Extensive microbial diversity within the chicken gut microbiome revealed by metagenomics and culture.</title>
        <authorList>
            <person name="Gilroy R."/>
            <person name="Ravi A."/>
            <person name="Getino M."/>
            <person name="Pursley I."/>
            <person name="Horton D.L."/>
            <person name="Alikhan N.F."/>
            <person name="Baker D."/>
            <person name="Gharbi K."/>
            <person name="Hall N."/>
            <person name="Watson M."/>
            <person name="Adriaenssens E.M."/>
            <person name="Foster-Nyarko E."/>
            <person name="Jarju S."/>
            <person name="Secka A."/>
            <person name="Antonio M."/>
            <person name="Oren A."/>
            <person name="Chaudhuri R.R."/>
            <person name="La Ragione R."/>
            <person name="Hildebrand F."/>
            <person name="Pallen M.J."/>
        </authorList>
    </citation>
    <scope>NUCLEOTIDE SEQUENCE</scope>
    <source>
        <strain evidence="6">CHK187-11901</strain>
    </source>
</reference>
<feature type="domain" description="HTH lysR-type" evidence="5">
    <location>
        <begin position="10"/>
        <end position="59"/>
    </location>
</feature>
<evidence type="ECO:0000256" key="1">
    <source>
        <dbReference type="ARBA" id="ARBA00009437"/>
    </source>
</evidence>
<proteinExistence type="inferred from homology"/>
<dbReference type="Pfam" id="PF00126">
    <property type="entry name" value="HTH_1"/>
    <property type="match status" value="1"/>
</dbReference>
<dbReference type="Gene3D" id="1.10.10.10">
    <property type="entry name" value="Winged helix-like DNA-binding domain superfamily/Winged helix DNA-binding domain"/>
    <property type="match status" value="1"/>
</dbReference>
<dbReference type="AlphaFoldDB" id="A0A9D2NPC8"/>
<comment type="similarity">
    <text evidence="1">Belongs to the LysR transcriptional regulatory family.</text>
</comment>
<dbReference type="Gene3D" id="3.40.190.10">
    <property type="entry name" value="Periplasmic binding protein-like II"/>
    <property type="match status" value="2"/>
</dbReference>
<dbReference type="EMBL" id="DWWM01000016">
    <property type="protein sequence ID" value="HJC36070.1"/>
    <property type="molecule type" value="Genomic_DNA"/>
</dbReference>
<reference evidence="6" key="2">
    <citation type="submission" date="2021-04" db="EMBL/GenBank/DDBJ databases">
        <authorList>
            <person name="Gilroy R."/>
        </authorList>
    </citation>
    <scope>NUCLEOTIDE SEQUENCE</scope>
    <source>
        <strain evidence="6">CHK187-11901</strain>
    </source>
</reference>
<dbReference type="Proteomes" id="UP000823896">
    <property type="component" value="Unassembled WGS sequence"/>
</dbReference>
<evidence type="ECO:0000313" key="6">
    <source>
        <dbReference type="EMBL" id="HJC36070.1"/>
    </source>
</evidence>
<evidence type="ECO:0000259" key="5">
    <source>
        <dbReference type="PROSITE" id="PS50931"/>
    </source>
</evidence>
<evidence type="ECO:0000256" key="3">
    <source>
        <dbReference type="ARBA" id="ARBA00023125"/>
    </source>
</evidence>
<organism evidence="6 7">
    <name type="scientific">Candidatus Merdibacter merdavium</name>
    <dbReference type="NCBI Taxonomy" id="2838692"/>
    <lineage>
        <taxon>Bacteria</taxon>
        <taxon>Bacillati</taxon>
        <taxon>Bacillota</taxon>
        <taxon>Erysipelotrichia</taxon>
        <taxon>Erysipelotrichales</taxon>
        <taxon>Erysipelotrichaceae</taxon>
        <taxon>Merdibacter</taxon>
    </lineage>
</organism>
<evidence type="ECO:0000256" key="2">
    <source>
        <dbReference type="ARBA" id="ARBA00023015"/>
    </source>
</evidence>
<dbReference type="GO" id="GO:0032993">
    <property type="term" value="C:protein-DNA complex"/>
    <property type="evidence" value="ECO:0007669"/>
    <property type="project" value="TreeGrafter"/>
</dbReference>
<dbReference type="InterPro" id="IPR000847">
    <property type="entry name" value="LysR_HTH_N"/>
</dbReference>
<dbReference type="PANTHER" id="PTHR30346:SF28">
    <property type="entry name" value="HTH-TYPE TRANSCRIPTIONAL REGULATOR CYNR"/>
    <property type="match status" value="1"/>
</dbReference>
<dbReference type="FunFam" id="1.10.10.10:FF:000001">
    <property type="entry name" value="LysR family transcriptional regulator"/>
    <property type="match status" value="1"/>
</dbReference>
<dbReference type="InterPro" id="IPR036390">
    <property type="entry name" value="WH_DNA-bd_sf"/>
</dbReference>
<dbReference type="SUPFAM" id="SSF46785">
    <property type="entry name" value="Winged helix' DNA-binding domain"/>
    <property type="match status" value="1"/>
</dbReference>
<dbReference type="InterPro" id="IPR005119">
    <property type="entry name" value="LysR_subst-bd"/>
</dbReference>
<keyword evidence="2" id="KW-0805">Transcription regulation</keyword>
<comment type="caution">
    <text evidence="6">The sequence shown here is derived from an EMBL/GenBank/DDBJ whole genome shotgun (WGS) entry which is preliminary data.</text>
</comment>